<reference evidence="2" key="1">
    <citation type="submission" date="2019-12" db="EMBL/GenBank/DDBJ databases">
        <authorList>
            <person name="Scholz U."/>
            <person name="Mascher M."/>
            <person name="Fiebig A."/>
        </authorList>
    </citation>
    <scope>NUCLEOTIDE SEQUENCE</scope>
</reference>
<evidence type="ECO:0000256" key="1">
    <source>
        <dbReference type="SAM" id="MobiDB-lite"/>
    </source>
</evidence>
<keyword evidence="4" id="KW-1185">Reference proteome</keyword>
<dbReference type="EMBL" id="LR743592">
    <property type="protein sequence ID" value="CAA2620884.1"/>
    <property type="molecule type" value="Genomic_DNA"/>
</dbReference>
<accession>A0A7I8IUJ3</accession>
<evidence type="ECO:0000313" key="4">
    <source>
        <dbReference type="Proteomes" id="UP000663760"/>
    </source>
</evidence>
<protein>
    <submittedName>
        <fullName evidence="2">Uncharacterized protein</fullName>
    </submittedName>
</protein>
<dbReference type="Proteomes" id="UP000663760">
    <property type="component" value="Chromosome 5"/>
</dbReference>
<name>A0A7I8IUJ3_SPIIN</name>
<organism evidence="2">
    <name type="scientific">Spirodela intermedia</name>
    <name type="common">Intermediate duckweed</name>
    <dbReference type="NCBI Taxonomy" id="51605"/>
    <lineage>
        <taxon>Eukaryota</taxon>
        <taxon>Viridiplantae</taxon>
        <taxon>Streptophyta</taxon>
        <taxon>Embryophyta</taxon>
        <taxon>Tracheophyta</taxon>
        <taxon>Spermatophyta</taxon>
        <taxon>Magnoliopsida</taxon>
        <taxon>Liliopsida</taxon>
        <taxon>Araceae</taxon>
        <taxon>Lemnoideae</taxon>
        <taxon>Spirodela</taxon>
    </lineage>
</organism>
<dbReference type="AlphaFoldDB" id="A0A7I8IUJ3"/>
<sequence length="60" mass="7014">MSPHLAFMSIRAAMTCGRLRSAWDRETRESAHRATWRQPSWEERAREREEAGGATDQEPR</sequence>
<feature type="compositionally biased region" description="Basic and acidic residues" evidence="1">
    <location>
        <begin position="40"/>
        <end position="60"/>
    </location>
</feature>
<feature type="compositionally biased region" description="Basic and acidic residues" evidence="1">
    <location>
        <begin position="22"/>
        <end position="32"/>
    </location>
</feature>
<evidence type="ECO:0000313" key="3">
    <source>
        <dbReference type="EMBL" id="CAA7397005.1"/>
    </source>
</evidence>
<gene>
    <name evidence="2" type="ORF">SI7747_05007053</name>
    <name evidence="3" type="ORF">SI8410_05007668</name>
</gene>
<feature type="region of interest" description="Disordered" evidence="1">
    <location>
        <begin position="22"/>
        <end position="60"/>
    </location>
</feature>
<dbReference type="EMBL" id="LR746268">
    <property type="protein sequence ID" value="CAA7397005.1"/>
    <property type="molecule type" value="Genomic_DNA"/>
</dbReference>
<proteinExistence type="predicted"/>
<evidence type="ECO:0000313" key="2">
    <source>
        <dbReference type="EMBL" id="CAA2620884.1"/>
    </source>
</evidence>